<evidence type="ECO:0000313" key="4">
    <source>
        <dbReference type="EMBL" id="MDA5194967.1"/>
    </source>
</evidence>
<dbReference type="Pfam" id="PF00437">
    <property type="entry name" value="T2SSE"/>
    <property type="match status" value="1"/>
</dbReference>
<feature type="domain" description="Bacterial type II secretion system protein E" evidence="3">
    <location>
        <begin position="211"/>
        <end position="486"/>
    </location>
</feature>
<protein>
    <submittedName>
        <fullName evidence="4">CpaF family protein</fullName>
    </submittedName>
</protein>
<reference evidence="4" key="2">
    <citation type="journal article" date="2023" name="Syst. Appl. Microbiol.">
        <title>Govania unica gen. nov., sp. nov., a rare biosphere bacterium that represents a novel family in the class Alphaproteobacteria.</title>
        <authorList>
            <person name="Vandamme P."/>
            <person name="Peeters C."/>
            <person name="Hettiarachchi A."/>
            <person name="Cnockaert M."/>
            <person name="Carlier A."/>
        </authorList>
    </citation>
    <scope>NUCLEOTIDE SEQUENCE</scope>
    <source>
        <strain evidence="4">LMG 31809</strain>
    </source>
</reference>
<dbReference type="GO" id="GO:0016887">
    <property type="term" value="F:ATP hydrolysis activity"/>
    <property type="evidence" value="ECO:0007669"/>
    <property type="project" value="InterPro"/>
</dbReference>
<feature type="region of interest" description="Disordered" evidence="2">
    <location>
        <begin position="1"/>
        <end position="51"/>
    </location>
</feature>
<organism evidence="4 5">
    <name type="scientific">Govanella unica</name>
    <dbReference type="NCBI Taxonomy" id="2975056"/>
    <lineage>
        <taxon>Bacteria</taxon>
        <taxon>Pseudomonadati</taxon>
        <taxon>Pseudomonadota</taxon>
        <taxon>Alphaproteobacteria</taxon>
        <taxon>Emcibacterales</taxon>
        <taxon>Govanellaceae</taxon>
        <taxon>Govanella</taxon>
    </lineage>
</organism>
<sequence length="560" mass="61333">MFGRRQTQGLSADLPKKQTPGFGRGLSARAESAPPQAEAAPAASLQQSAPLPPTGAIVDHVFELIEPIVKQKYANPADRQKTTGDLSVEIDGIIREQTLLLNITLNELERRDLVTILLNEILTADVKSSSSGKGKGQKQASSKETIEAAKNRLQPLLLEHIDSQAAAELERGELAEQISEVISELMVQEKINLNLKEQRELVTMLLNDMLGLGPLEPLLQDEKITDILVNGPDQIYIETGGRLQLTDIKFRDQAHLMNICTRIVSAIGRRVDESSPLCDARLKDGSRVNIIIPPLAIDGSSISIRKFSKKKITLDRMVDTLNLSPQMCTVLKIAGACRLNIVISGGTGSGKTTMLNALSRLIDPGERVVTIEDAAELQLQQPHVVRLETRPANLEGNGEITMRDLLKNALRMRPDRIILGEVRGGEALDVLQAMNTGHDGSMCTLHANRPREALVRLENMVSMGSVNLPQKAIRTQIAAAVDLIVQVSRMRDGVRRVQAISEVVGMEGDVITTQDLFTYEFEGEDDNGTLIGSFRSTGVRPHFAIKAEYYGLHRALLEAM</sequence>
<evidence type="ECO:0000259" key="3">
    <source>
        <dbReference type="Pfam" id="PF00437"/>
    </source>
</evidence>
<evidence type="ECO:0000256" key="1">
    <source>
        <dbReference type="ARBA" id="ARBA00006611"/>
    </source>
</evidence>
<dbReference type="SUPFAM" id="SSF52540">
    <property type="entry name" value="P-loop containing nucleoside triphosphate hydrolases"/>
    <property type="match status" value="1"/>
</dbReference>
<evidence type="ECO:0000313" key="5">
    <source>
        <dbReference type="Proteomes" id="UP001141619"/>
    </source>
</evidence>
<dbReference type="InterPro" id="IPR027417">
    <property type="entry name" value="P-loop_NTPase"/>
</dbReference>
<dbReference type="AlphaFoldDB" id="A0A9X3U0E9"/>
<dbReference type="Gene3D" id="3.30.450.380">
    <property type="match status" value="1"/>
</dbReference>
<dbReference type="EMBL" id="JANWOI010000004">
    <property type="protein sequence ID" value="MDA5194967.1"/>
    <property type="molecule type" value="Genomic_DNA"/>
</dbReference>
<keyword evidence="5" id="KW-1185">Reference proteome</keyword>
<dbReference type="PANTHER" id="PTHR30486:SF15">
    <property type="entry name" value="TYPE II_IV SECRETION SYSTEM ATPASE"/>
    <property type="match status" value="1"/>
</dbReference>
<dbReference type="CDD" id="cd01130">
    <property type="entry name" value="VirB11-like_ATPase"/>
    <property type="match status" value="1"/>
</dbReference>
<dbReference type="PANTHER" id="PTHR30486">
    <property type="entry name" value="TWITCHING MOTILITY PROTEIN PILT"/>
    <property type="match status" value="1"/>
</dbReference>
<accession>A0A9X3U0E9</accession>
<reference evidence="4" key="1">
    <citation type="submission" date="2022-08" db="EMBL/GenBank/DDBJ databases">
        <authorList>
            <person name="Vandamme P."/>
            <person name="Hettiarachchi A."/>
            <person name="Peeters C."/>
            <person name="Cnockaert M."/>
            <person name="Carlier A."/>
        </authorList>
    </citation>
    <scope>NUCLEOTIDE SEQUENCE</scope>
    <source>
        <strain evidence="4">LMG 31809</strain>
    </source>
</reference>
<dbReference type="InterPro" id="IPR001482">
    <property type="entry name" value="T2SS/T4SS_dom"/>
</dbReference>
<feature type="compositionally biased region" description="Polar residues" evidence="2">
    <location>
        <begin position="1"/>
        <end position="10"/>
    </location>
</feature>
<name>A0A9X3U0E9_9PROT</name>
<dbReference type="Proteomes" id="UP001141619">
    <property type="component" value="Unassembled WGS sequence"/>
</dbReference>
<dbReference type="Gene3D" id="3.40.50.300">
    <property type="entry name" value="P-loop containing nucleotide triphosphate hydrolases"/>
    <property type="match status" value="1"/>
</dbReference>
<feature type="compositionally biased region" description="Low complexity" evidence="2">
    <location>
        <begin position="30"/>
        <end position="49"/>
    </location>
</feature>
<proteinExistence type="inferred from homology"/>
<dbReference type="InterPro" id="IPR050921">
    <property type="entry name" value="T4SS_GSP_E_ATPase"/>
</dbReference>
<comment type="similarity">
    <text evidence="1">Belongs to the GSP E family.</text>
</comment>
<evidence type="ECO:0000256" key="2">
    <source>
        <dbReference type="SAM" id="MobiDB-lite"/>
    </source>
</evidence>
<gene>
    <name evidence="4" type="ORF">NYP16_13490</name>
</gene>
<comment type="caution">
    <text evidence="4">The sequence shown here is derived from an EMBL/GenBank/DDBJ whole genome shotgun (WGS) entry which is preliminary data.</text>
</comment>
<dbReference type="RefSeq" id="WP_274944673.1">
    <property type="nucleotide sequence ID" value="NZ_JANWOI010000004.1"/>
</dbReference>